<evidence type="ECO:0000256" key="4">
    <source>
        <dbReference type="ARBA" id="ARBA00022695"/>
    </source>
</evidence>
<keyword evidence="5" id="KW-0479">Metal-binding</keyword>
<comment type="cofactor">
    <cofactor evidence="1">
        <name>Mg(2+)</name>
        <dbReference type="ChEBI" id="CHEBI:18420"/>
    </cofactor>
</comment>
<gene>
    <name evidence="9" type="ORF">GCM10010981_40420</name>
</gene>
<keyword evidence="4" id="KW-0548">Nucleotidyltransferase</keyword>
<keyword evidence="7" id="KW-0067">ATP-binding</keyword>
<reference evidence="10" key="1">
    <citation type="journal article" date="2019" name="Int. J. Syst. Evol. Microbiol.">
        <title>The Global Catalogue of Microorganisms (GCM) 10K type strain sequencing project: providing services to taxonomists for standard genome sequencing and annotation.</title>
        <authorList>
            <consortium name="The Broad Institute Genomics Platform"/>
            <consortium name="The Broad Institute Genome Sequencing Center for Infectious Disease"/>
            <person name="Wu L."/>
            <person name="Ma J."/>
        </authorList>
    </citation>
    <scope>NUCLEOTIDE SEQUENCE [LARGE SCALE GENOMIC DNA]</scope>
    <source>
        <strain evidence="10">CGMCC 1.15439</strain>
    </source>
</reference>
<accession>A0ABQ1GN33</accession>
<evidence type="ECO:0000256" key="2">
    <source>
        <dbReference type="ARBA" id="ARBA00009747"/>
    </source>
</evidence>
<evidence type="ECO:0000256" key="7">
    <source>
        <dbReference type="ARBA" id="ARBA00022840"/>
    </source>
</evidence>
<keyword evidence="10" id="KW-1185">Reference proteome</keyword>
<evidence type="ECO:0000256" key="5">
    <source>
        <dbReference type="ARBA" id="ARBA00022723"/>
    </source>
</evidence>
<proteinExistence type="inferred from homology"/>
<dbReference type="Proteomes" id="UP000620046">
    <property type="component" value="Unassembled WGS sequence"/>
</dbReference>
<keyword evidence="8" id="KW-0460">Magnesium</keyword>
<comment type="caution">
    <text evidence="9">The sequence shown here is derived from an EMBL/GenBank/DDBJ whole genome shotgun (WGS) entry which is preliminary data.</text>
</comment>
<sequence length="602" mass="66163">MSSLYKDFWREKIVDVGLMSPNVLVDFDAGILPNARVVWLNKRWFFSAGIDLNNPSVEQDVGQWLLSTYAVSSVEELCSSGSFGTTKLGADRYGASGGASHGGSGRCGHAGLFNAKGVGRTPLVSPNVDWAHSHGCLYLFEAIREAIASEIALAEMPHGATSVIAIIDAGFSLRSDKDSEPERCAILVRPNFVRLAHFERSVFFGTSGFKGSDQYQDSLRVKDAIGAITRDTTFQLPNTLVKLAEQVAASRAHRLWAGRPTTDNVTMDGAFLDFGNFRSLPNWKRANDSRGQVFGTEMQDLENAVTSLAHFFIKHSALDPGLTPAQLTKMIRVRLDDAFRSMCISACALPAGESIASTLSDLVSSYYQLQQRSSYLLCEPSPTWGRKDWLYYEMGPLTDEPNVRHTEKTYGQAIRSLILGNGRSRDGLIPYAAARRWTAPRHQQNYHVSRHHAKRVVTQIIKAGSGARDVLSRYISSEIAMSRRIWPKLDPSHIILGFATDVASSVVFTYDTAENAYTAILSGIQINDTLRLFGTEIPVSNDAFKEAFEIEITSRYQPSKLSSRQSVSVFGKMIEIPSPMVTFADGLTAASKIEQCGGSTRG</sequence>
<name>A0ABQ1GN33_9GAMM</name>
<organism evidence="9 10">
    <name type="scientific">Dyella nitratireducens</name>
    <dbReference type="NCBI Taxonomy" id="1849580"/>
    <lineage>
        <taxon>Bacteria</taxon>
        <taxon>Pseudomonadati</taxon>
        <taxon>Pseudomonadota</taxon>
        <taxon>Gammaproteobacteria</taxon>
        <taxon>Lysobacterales</taxon>
        <taxon>Rhodanobacteraceae</taxon>
        <taxon>Dyella</taxon>
    </lineage>
</organism>
<comment type="similarity">
    <text evidence="2">Belongs to the SELO family.</text>
</comment>
<dbReference type="InterPro" id="IPR003846">
    <property type="entry name" value="SelO"/>
</dbReference>
<keyword evidence="6" id="KW-0547">Nucleotide-binding</keyword>
<evidence type="ECO:0000256" key="6">
    <source>
        <dbReference type="ARBA" id="ARBA00022741"/>
    </source>
</evidence>
<evidence type="ECO:0000256" key="8">
    <source>
        <dbReference type="ARBA" id="ARBA00022842"/>
    </source>
</evidence>
<dbReference type="Pfam" id="PF02696">
    <property type="entry name" value="SelO"/>
    <property type="match status" value="1"/>
</dbReference>
<protein>
    <recommendedName>
        <fullName evidence="11">MchC protein</fullName>
    </recommendedName>
</protein>
<dbReference type="RefSeq" id="WP_188797138.1">
    <property type="nucleotide sequence ID" value="NZ_BMJA01000004.1"/>
</dbReference>
<evidence type="ECO:0000313" key="9">
    <source>
        <dbReference type="EMBL" id="GGA47142.1"/>
    </source>
</evidence>
<dbReference type="EMBL" id="BMJA01000004">
    <property type="protein sequence ID" value="GGA47142.1"/>
    <property type="molecule type" value="Genomic_DNA"/>
</dbReference>
<keyword evidence="3" id="KW-0808">Transferase</keyword>
<evidence type="ECO:0000256" key="1">
    <source>
        <dbReference type="ARBA" id="ARBA00001946"/>
    </source>
</evidence>
<evidence type="ECO:0008006" key="11">
    <source>
        <dbReference type="Google" id="ProtNLM"/>
    </source>
</evidence>
<evidence type="ECO:0000256" key="3">
    <source>
        <dbReference type="ARBA" id="ARBA00022679"/>
    </source>
</evidence>
<evidence type="ECO:0000313" key="10">
    <source>
        <dbReference type="Proteomes" id="UP000620046"/>
    </source>
</evidence>